<dbReference type="InterPro" id="IPR008271">
    <property type="entry name" value="Ser/Thr_kinase_AS"/>
</dbReference>
<dbReference type="InterPro" id="IPR000719">
    <property type="entry name" value="Prot_kinase_dom"/>
</dbReference>
<dbReference type="PANTHER" id="PTHR11042:SF189">
    <property type="entry name" value="PROTEIN KINASE DOMAIN-CONTAINING PROTEIN"/>
    <property type="match status" value="1"/>
</dbReference>
<feature type="domain" description="Protein kinase" evidence="8">
    <location>
        <begin position="839"/>
        <end position="1115"/>
    </location>
</feature>
<dbReference type="GO" id="GO:0005737">
    <property type="term" value="C:cytoplasm"/>
    <property type="evidence" value="ECO:0007669"/>
    <property type="project" value="TreeGrafter"/>
</dbReference>
<feature type="region of interest" description="Disordered" evidence="7">
    <location>
        <begin position="1"/>
        <end position="251"/>
    </location>
</feature>
<dbReference type="Gene3D" id="1.10.510.10">
    <property type="entry name" value="Transferase(Phosphotransferase) domain 1"/>
    <property type="match status" value="1"/>
</dbReference>
<gene>
    <name evidence="9" type="ORF">M231_05758</name>
</gene>
<feature type="compositionally biased region" description="Polar residues" evidence="7">
    <location>
        <begin position="1"/>
        <end position="14"/>
    </location>
</feature>
<feature type="compositionally biased region" description="Polar residues" evidence="7">
    <location>
        <begin position="626"/>
        <end position="640"/>
    </location>
</feature>
<feature type="region of interest" description="Disordered" evidence="7">
    <location>
        <begin position="599"/>
        <end position="672"/>
    </location>
</feature>
<feature type="compositionally biased region" description="Polar residues" evidence="7">
    <location>
        <begin position="268"/>
        <end position="302"/>
    </location>
</feature>
<feature type="compositionally biased region" description="Low complexity" evidence="7">
    <location>
        <begin position="69"/>
        <end position="79"/>
    </location>
</feature>
<dbReference type="InterPro" id="IPR011009">
    <property type="entry name" value="Kinase-like_dom_sf"/>
</dbReference>
<dbReference type="VEuPathDB" id="FungiDB:TREMEDRAFT_66766"/>
<keyword evidence="4 6" id="KW-0067">ATP-binding</keyword>
<dbReference type="GO" id="GO:0004672">
    <property type="term" value="F:protein kinase activity"/>
    <property type="evidence" value="ECO:0007669"/>
    <property type="project" value="InterPro"/>
</dbReference>
<feature type="region of interest" description="Disordered" evidence="7">
    <location>
        <begin position="268"/>
        <end position="328"/>
    </location>
</feature>
<feature type="binding site" evidence="6">
    <location>
        <position position="868"/>
    </location>
    <ligand>
        <name>ATP</name>
        <dbReference type="ChEBI" id="CHEBI:30616"/>
    </ligand>
</feature>
<feature type="compositionally biased region" description="Low complexity" evidence="7">
    <location>
        <begin position="27"/>
        <end position="58"/>
    </location>
</feature>
<dbReference type="STRING" id="5217.A0A4Q1BHC9"/>
<evidence type="ECO:0000256" key="1">
    <source>
        <dbReference type="ARBA" id="ARBA00022679"/>
    </source>
</evidence>
<dbReference type="Pfam" id="PF00069">
    <property type="entry name" value="Pkinase"/>
    <property type="match status" value="1"/>
</dbReference>
<feature type="compositionally biased region" description="Polar residues" evidence="7">
    <location>
        <begin position="192"/>
        <end position="201"/>
    </location>
</feature>
<reference evidence="9 10" key="1">
    <citation type="submission" date="2016-06" db="EMBL/GenBank/DDBJ databases">
        <title>Evolution of pathogenesis and genome organization in the Tremellales.</title>
        <authorList>
            <person name="Cuomo C."/>
            <person name="Litvintseva A."/>
            <person name="Heitman J."/>
            <person name="Chen Y."/>
            <person name="Sun S."/>
            <person name="Springer D."/>
            <person name="Dromer F."/>
            <person name="Young S."/>
            <person name="Zeng Q."/>
            <person name="Chapman S."/>
            <person name="Gujja S."/>
            <person name="Saif S."/>
            <person name="Birren B."/>
        </authorList>
    </citation>
    <scope>NUCLEOTIDE SEQUENCE [LARGE SCALE GENOMIC DNA]</scope>
    <source>
        <strain evidence="9 10">ATCC 28783</strain>
    </source>
</reference>
<evidence type="ECO:0000256" key="3">
    <source>
        <dbReference type="ARBA" id="ARBA00022777"/>
    </source>
</evidence>
<dbReference type="GO" id="GO:0005634">
    <property type="term" value="C:nucleus"/>
    <property type="evidence" value="ECO:0007669"/>
    <property type="project" value="TreeGrafter"/>
</dbReference>
<evidence type="ECO:0000313" key="10">
    <source>
        <dbReference type="Proteomes" id="UP000289152"/>
    </source>
</evidence>
<dbReference type="PROSITE" id="PS00107">
    <property type="entry name" value="PROTEIN_KINASE_ATP"/>
    <property type="match status" value="1"/>
</dbReference>
<evidence type="ECO:0000256" key="6">
    <source>
        <dbReference type="PROSITE-ProRule" id="PRU10141"/>
    </source>
</evidence>
<dbReference type="Proteomes" id="UP000289152">
    <property type="component" value="Unassembled WGS sequence"/>
</dbReference>
<dbReference type="PANTHER" id="PTHR11042">
    <property type="entry name" value="EUKARYOTIC TRANSLATION INITIATION FACTOR 2-ALPHA KINASE EIF2-ALPHA KINASE -RELATED"/>
    <property type="match status" value="1"/>
</dbReference>
<dbReference type="InterPro" id="IPR050339">
    <property type="entry name" value="CC_SR_Kinase"/>
</dbReference>
<proteinExistence type="inferred from homology"/>
<dbReference type="OrthoDB" id="5337378at2759"/>
<dbReference type="InterPro" id="IPR017441">
    <property type="entry name" value="Protein_kinase_ATP_BS"/>
</dbReference>
<keyword evidence="3 9" id="KW-0418">Kinase</keyword>
<comment type="similarity">
    <text evidence="5">Belongs to the protein kinase superfamily. Ser/Thr protein kinase family. GCN2 subfamily.</text>
</comment>
<feature type="region of interest" description="Disordered" evidence="7">
    <location>
        <begin position="471"/>
        <end position="567"/>
    </location>
</feature>
<feature type="region of interest" description="Disordered" evidence="7">
    <location>
        <begin position="737"/>
        <end position="798"/>
    </location>
</feature>
<evidence type="ECO:0000259" key="8">
    <source>
        <dbReference type="PROSITE" id="PS50011"/>
    </source>
</evidence>
<keyword evidence="10" id="KW-1185">Reference proteome</keyword>
<comment type="caution">
    <text evidence="9">The sequence shown here is derived from an EMBL/GenBank/DDBJ whole genome shotgun (WGS) entry which is preliminary data.</text>
</comment>
<dbReference type="InParanoid" id="A0A4Q1BHC9"/>
<evidence type="ECO:0000256" key="5">
    <source>
        <dbReference type="ARBA" id="ARBA00037982"/>
    </source>
</evidence>
<evidence type="ECO:0000313" key="9">
    <source>
        <dbReference type="EMBL" id="RXK36994.1"/>
    </source>
</evidence>
<protein>
    <submittedName>
        <fullName evidence="9">WEE protein kinase</fullName>
    </submittedName>
</protein>
<organism evidence="9 10">
    <name type="scientific">Tremella mesenterica</name>
    <name type="common">Jelly fungus</name>
    <dbReference type="NCBI Taxonomy" id="5217"/>
    <lineage>
        <taxon>Eukaryota</taxon>
        <taxon>Fungi</taxon>
        <taxon>Dikarya</taxon>
        <taxon>Basidiomycota</taxon>
        <taxon>Agaricomycotina</taxon>
        <taxon>Tremellomycetes</taxon>
        <taxon>Tremellales</taxon>
        <taxon>Tremellaceae</taxon>
        <taxon>Tremella</taxon>
    </lineage>
</organism>
<dbReference type="FunFam" id="1.10.510.10:FF:000811">
    <property type="entry name" value="Cyclin-dependent kinase WEE1"/>
    <property type="match status" value="1"/>
</dbReference>
<evidence type="ECO:0000256" key="7">
    <source>
        <dbReference type="SAM" id="MobiDB-lite"/>
    </source>
</evidence>
<evidence type="ECO:0000256" key="4">
    <source>
        <dbReference type="ARBA" id="ARBA00022840"/>
    </source>
</evidence>
<name>A0A4Q1BHC9_TREME</name>
<keyword evidence="1" id="KW-0808">Transferase</keyword>
<keyword evidence="2 6" id="KW-0547">Nucleotide-binding</keyword>
<dbReference type="PROSITE" id="PS00108">
    <property type="entry name" value="PROTEIN_KINASE_ST"/>
    <property type="match status" value="1"/>
</dbReference>
<feature type="compositionally biased region" description="Polar residues" evidence="7">
    <location>
        <begin position="781"/>
        <end position="795"/>
    </location>
</feature>
<dbReference type="GO" id="GO:0005524">
    <property type="term" value="F:ATP binding"/>
    <property type="evidence" value="ECO:0007669"/>
    <property type="project" value="UniProtKB-UniRule"/>
</dbReference>
<accession>A0A4Q1BHC9</accession>
<dbReference type="EMBL" id="SDIL01000081">
    <property type="protein sequence ID" value="RXK36994.1"/>
    <property type="molecule type" value="Genomic_DNA"/>
</dbReference>
<feature type="region of interest" description="Disordered" evidence="7">
    <location>
        <begin position="344"/>
        <end position="372"/>
    </location>
</feature>
<evidence type="ECO:0000256" key="2">
    <source>
        <dbReference type="ARBA" id="ARBA00022741"/>
    </source>
</evidence>
<dbReference type="Gene3D" id="3.30.200.20">
    <property type="entry name" value="Phosphorylase Kinase, domain 1"/>
    <property type="match status" value="1"/>
</dbReference>
<sequence>MASKTSTAPQQANVGGTFKLPKARNRSSWFNPSFKSSSSSSSSSSTPASSSSTSVSASAQVGIFGTPAGSSSGLSLSLSPTNPFRIRTPSFPTSKGKHKLSPSPSPKHTEEDFVMISPVQPPRLSLTITTPPSAFFNPAPRPHPQMSLAMVREDSSSSSSPPEESPTPCVASAAARLKLADDESPIRRVPGQSRSLRQVSGSIMGERKPPASPLKFSTVNLSMDEEMEDDDPPMPETPLLPHGPHSHTMPLFPLRTSISQESNTSVFLGKPASSNLDLPQSGQLSTLSYDQQNQEVSNTSGAGSRIPRLSASHALRPRSSVEAQKALPTLTQKKAASLGEIQSMSNKDEPFGSSSTIPFSASLPKKSRPGSMSLTVAPGRAHKRMNSGEHSSFGVNGAAGIGSISRSFGQKNGLALSLSPGLGHLPELSTSNSSITSMSATTTVSTPPLSSFSPMEPPIFENVKPLQEAFQSSTATVSRKFKPRDSGVAMEDQSQSSTVSAKYPPNPSAIRNPFATNTNNSPAMDIGGKTMGPPSMLRINTRPPRRPSMLKRTSSMGDERPQPQEVETPSVASSMQSGWPGAFGFLGDVGAQIALPISHGDPKPSMPGTPVKKSAYAPRVTHSRSHPTLPSESESISEGLNGQVPLGDSTRHNMPPVTRLVPPSTTKKPFGHLKGTGLALRTAAMEMDSSPERDGSDPASPTARLAPVSAIRIGGMSQPTGTVILSRVGTLERMDEAMGAESDDEVTPTKKSGTGDQKPLAPPRTNLISPTPSPRPRASTKTGSYRPTGNPTGPNGTIMPRLSLPAFAAPKIHRALHHRQSHPATSAQFADDDVFERKFITLETLGKGAFSTVVKVQERHGDGLFAVKIARGVFDGVRDRLRHLEEVDILRHLSKEPSNHVIRFEDAWEQNRQLFIQTELCLGSLLFFLEEYGQVVERMDEARVWKIVRELSDGIHHIHSHNVIHFDLKPANILISPAGSLKIADFGLAARWPRVTPQEVLEGSGLGGSVAGIGLGSPEKLEREGDRVYMAPEMLRGVFEMAADIFSFGLIVLEVSTNICVPDGGLSWQAIRSDDFSVVDLSPLSPALTDLITQCMRSHPSLRPTSHHLVSHPVIQRARSGGTALAPEEPMWLVEVLTGSGFVAPPIRGDGDVEMLDG</sequence>
<dbReference type="SUPFAM" id="SSF56112">
    <property type="entry name" value="Protein kinase-like (PK-like)"/>
    <property type="match status" value="1"/>
</dbReference>
<dbReference type="SMART" id="SM00220">
    <property type="entry name" value="S_TKc"/>
    <property type="match status" value="1"/>
</dbReference>
<feature type="compositionally biased region" description="Acidic residues" evidence="7">
    <location>
        <begin position="223"/>
        <end position="233"/>
    </location>
</feature>
<dbReference type="PROSITE" id="PS50011">
    <property type="entry name" value="PROTEIN_KINASE_DOM"/>
    <property type="match status" value="1"/>
</dbReference>
<dbReference type="AlphaFoldDB" id="A0A4Q1BHC9"/>